<dbReference type="Proteomes" id="UP001258315">
    <property type="component" value="Unassembled WGS sequence"/>
</dbReference>
<name>A0ABU3GVX8_9SPHI</name>
<evidence type="ECO:0000256" key="1">
    <source>
        <dbReference type="SAM" id="Phobius"/>
    </source>
</evidence>
<accession>A0ABU3GVX8</accession>
<keyword evidence="1" id="KW-1133">Transmembrane helix</keyword>
<feature type="transmembrane region" description="Helical" evidence="1">
    <location>
        <begin position="132"/>
        <end position="152"/>
    </location>
</feature>
<proteinExistence type="predicted"/>
<comment type="caution">
    <text evidence="2">The sequence shown here is derived from an EMBL/GenBank/DDBJ whole genome shotgun (WGS) entry which is preliminary data.</text>
</comment>
<keyword evidence="1" id="KW-0472">Membrane</keyword>
<protein>
    <submittedName>
        <fullName evidence="2">Anti-sigma factor RsiW</fullName>
    </submittedName>
</protein>
<dbReference type="RefSeq" id="WP_311951269.1">
    <property type="nucleotide sequence ID" value="NZ_JAVLVU010000001.1"/>
</dbReference>
<evidence type="ECO:0000313" key="3">
    <source>
        <dbReference type="Proteomes" id="UP001258315"/>
    </source>
</evidence>
<organism evidence="2 3">
    <name type="scientific">Mucilaginibacter terrae</name>
    <dbReference type="NCBI Taxonomy" id="1955052"/>
    <lineage>
        <taxon>Bacteria</taxon>
        <taxon>Pseudomonadati</taxon>
        <taxon>Bacteroidota</taxon>
        <taxon>Sphingobacteriia</taxon>
        <taxon>Sphingobacteriales</taxon>
        <taxon>Sphingobacteriaceae</taxon>
        <taxon>Mucilaginibacter</taxon>
    </lineage>
</organism>
<gene>
    <name evidence="2" type="ORF">QE417_002995</name>
</gene>
<evidence type="ECO:0000313" key="2">
    <source>
        <dbReference type="EMBL" id="MDT3403923.1"/>
    </source>
</evidence>
<sequence>MRNIEEQLWNYLDGTCTPQEREVMEHLIATDETYQQKYEEIKAFNLELQDIELDAPPMAFTFNVMEAIRTEEAAKPLKASIDNRIIKGIAAFFIVSIVAILVVALASTNWSAGVENSFKVPEIRLPEFKNYFSGPVFKGFLFFDAVGLLYFLDSYLRKRKVQQQAH</sequence>
<dbReference type="EMBL" id="JAVLVU010000001">
    <property type="protein sequence ID" value="MDT3403923.1"/>
    <property type="molecule type" value="Genomic_DNA"/>
</dbReference>
<feature type="transmembrane region" description="Helical" evidence="1">
    <location>
        <begin position="88"/>
        <end position="112"/>
    </location>
</feature>
<reference evidence="3" key="1">
    <citation type="submission" date="2023-07" db="EMBL/GenBank/DDBJ databases">
        <title>Functional and genomic diversity of the sorghum phyllosphere microbiome.</title>
        <authorList>
            <person name="Shade A."/>
        </authorList>
    </citation>
    <scope>NUCLEOTIDE SEQUENCE [LARGE SCALE GENOMIC DNA]</scope>
    <source>
        <strain evidence="3">SORGH_AS_0422</strain>
    </source>
</reference>
<keyword evidence="1" id="KW-0812">Transmembrane</keyword>
<keyword evidence="3" id="KW-1185">Reference proteome</keyword>